<evidence type="ECO:0000256" key="8">
    <source>
        <dbReference type="ARBA" id="ARBA00042296"/>
    </source>
</evidence>
<dbReference type="Gene3D" id="2.70.70.10">
    <property type="entry name" value="Glucose Permease (Domain IIA)"/>
    <property type="match status" value="1"/>
</dbReference>
<dbReference type="GO" id="GO:0009401">
    <property type="term" value="P:phosphoenolpyruvate-dependent sugar phosphotransferase system"/>
    <property type="evidence" value="ECO:0007669"/>
    <property type="project" value="UniProtKB-KW"/>
</dbReference>
<dbReference type="STRING" id="505317.OA57_11815"/>
<evidence type="ECO:0000256" key="1">
    <source>
        <dbReference type="ARBA" id="ARBA00004496"/>
    </source>
</evidence>
<evidence type="ECO:0000256" key="9">
    <source>
        <dbReference type="ARBA" id="ARBA00042526"/>
    </source>
</evidence>
<dbReference type="GO" id="GO:0016301">
    <property type="term" value="F:kinase activity"/>
    <property type="evidence" value="ECO:0007669"/>
    <property type="project" value="UniProtKB-KW"/>
</dbReference>
<gene>
    <name evidence="12" type="ORF">OA57_11815</name>
</gene>
<keyword evidence="5" id="KW-0598">Phosphotransferase system</keyword>
<dbReference type="AlphaFoldDB" id="A0A0A3ANP3"/>
<keyword evidence="6" id="KW-0418">Kinase</keyword>
<dbReference type="RefSeq" id="WP_034618134.1">
    <property type="nucleotide sequence ID" value="NZ_JSUM01000025.1"/>
</dbReference>
<evidence type="ECO:0000256" key="4">
    <source>
        <dbReference type="ARBA" id="ARBA00022679"/>
    </source>
</evidence>
<keyword evidence="4" id="KW-0808">Transferase</keyword>
<reference evidence="12 13" key="1">
    <citation type="submission" date="2014-11" db="EMBL/GenBank/DDBJ databases">
        <title>Draft genome sequence of Chelonobacter oris 1662T, associated with respiratory disease in Hermann's Tortoises.</title>
        <authorList>
            <person name="Kudirkiene E."/>
            <person name="Hansen M.J."/>
            <person name="Bojesen A.M."/>
        </authorList>
    </citation>
    <scope>NUCLEOTIDE SEQUENCE [LARGE SCALE GENOMIC DNA]</scope>
    <source>
        <strain evidence="12 13">1662</strain>
    </source>
</reference>
<dbReference type="InterPro" id="IPR011055">
    <property type="entry name" value="Dup_hybrid_motif"/>
</dbReference>
<dbReference type="PROSITE" id="PS51093">
    <property type="entry name" value="PTS_EIIA_TYPE_1"/>
    <property type="match status" value="1"/>
</dbReference>
<evidence type="ECO:0000256" key="5">
    <source>
        <dbReference type="ARBA" id="ARBA00022683"/>
    </source>
</evidence>
<dbReference type="Pfam" id="PF00358">
    <property type="entry name" value="PTS_EIIA_1"/>
    <property type="match status" value="1"/>
</dbReference>
<sequence length="160" mass="17962">MFAIFKSKKHSFNATQNGRLLRMEDVPDDMFSEKMLGDGFAILPSDENVYAPIAGEVTSIYEGSNHCYGICSQDGLEILIHIGIDTVNLKNNAILPKVSLGQKIKENQLIAQVDIEKVRAEQLKLHTMTIITNMEKIKSFHIIEKDQISHGEKVLSYELA</sequence>
<evidence type="ECO:0000256" key="2">
    <source>
        <dbReference type="ARBA" id="ARBA00022448"/>
    </source>
</evidence>
<dbReference type="PROSITE" id="PS00371">
    <property type="entry name" value="PTS_EIIA_TYPE_1_HIS"/>
    <property type="match status" value="1"/>
</dbReference>
<protein>
    <recommendedName>
        <fullName evidence="7">PTS system glucose-specific EIIA component</fullName>
    </recommendedName>
    <alternativeName>
        <fullName evidence="10">EIIA-Glc</fullName>
    </alternativeName>
    <alternativeName>
        <fullName evidence="9">EIII-Glc</fullName>
    </alternativeName>
    <alternativeName>
        <fullName evidence="8">Glucose-specific phosphotransferase enzyme IIA component</fullName>
    </alternativeName>
</protein>
<comment type="caution">
    <text evidence="12">The sequence shown here is derived from an EMBL/GenBank/DDBJ whole genome shotgun (WGS) entry which is preliminary data.</text>
</comment>
<keyword evidence="3" id="KW-0762">Sugar transport</keyword>
<evidence type="ECO:0000256" key="7">
    <source>
        <dbReference type="ARBA" id="ARBA00039163"/>
    </source>
</evidence>
<proteinExistence type="predicted"/>
<evidence type="ECO:0000313" key="13">
    <source>
        <dbReference type="Proteomes" id="UP000030380"/>
    </source>
</evidence>
<evidence type="ECO:0000259" key="11">
    <source>
        <dbReference type="PROSITE" id="PS51093"/>
    </source>
</evidence>
<evidence type="ECO:0000256" key="3">
    <source>
        <dbReference type="ARBA" id="ARBA00022597"/>
    </source>
</evidence>
<dbReference type="NCBIfam" id="TIGR00830">
    <property type="entry name" value="PTBA"/>
    <property type="match status" value="1"/>
</dbReference>
<dbReference type="PANTHER" id="PTHR45008:SF1">
    <property type="entry name" value="PTS SYSTEM GLUCOSE-SPECIFIC EIIA COMPONENT"/>
    <property type="match status" value="1"/>
</dbReference>
<name>A0A0A3ANP3_9PAST</name>
<comment type="subcellular location">
    <subcellularLocation>
        <location evidence="1">Cytoplasm</location>
    </subcellularLocation>
</comment>
<dbReference type="EMBL" id="JSUM01000025">
    <property type="protein sequence ID" value="KGQ69402.1"/>
    <property type="molecule type" value="Genomic_DNA"/>
</dbReference>
<accession>A0A0A3ANP3</accession>
<dbReference type="SUPFAM" id="SSF51261">
    <property type="entry name" value="Duplicated hybrid motif"/>
    <property type="match status" value="1"/>
</dbReference>
<organism evidence="12 13">
    <name type="scientific">Chelonobacter oris</name>
    <dbReference type="NCBI Taxonomy" id="505317"/>
    <lineage>
        <taxon>Bacteria</taxon>
        <taxon>Pseudomonadati</taxon>
        <taxon>Pseudomonadota</taxon>
        <taxon>Gammaproteobacteria</taxon>
        <taxon>Pasteurellales</taxon>
        <taxon>Pasteurellaceae</taxon>
        <taxon>Chelonobacter</taxon>
    </lineage>
</organism>
<evidence type="ECO:0000256" key="10">
    <source>
        <dbReference type="ARBA" id="ARBA00042873"/>
    </source>
</evidence>
<feature type="domain" description="PTS EIIA type-1" evidence="11">
    <location>
        <begin position="28"/>
        <end position="133"/>
    </location>
</feature>
<evidence type="ECO:0000313" key="12">
    <source>
        <dbReference type="EMBL" id="KGQ69402.1"/>
    </source>
</evidence>
<dbReference type="InterPro" id="IPR050890">
    <property type="entry name" value="PTS_EIIA_component"/>
</dbReference>
<keyword evidence="13" id="KW-1185">Reference proteome</keyword>
<evidence type="ECO:0000256" key="6">
    <source>
        <dbReference type="ARBA" id="ARBA00022777"/>
    </source>
</evidence>
<dbReference type="Proteomes" id="UP000030380">
    <property type="component" value="Unassembled WGS sequence"/>
</dbReference>
<dbReference type="PANTHER" id="PTHR45008">
    <property type="entry name" value="PTS SYSTEM GLUCOSE-SPECIFIC EIIA COMPONENT"/>
    <property type="match status" value="1"/>
</dbReference>
<dbReference type="GO" id="GO:0005737">
    <property type="term" value="C:cytoplasm"/>
    <property type="evidence" value="ECO:0007669"/>
    <property type="project" value="UniProtKB-SubCell"/>
</dbReference>
<dbReference type="OrthoDB" id="7571469at2"/>
<dbReference type="InterPro" id="IPR001127">
    <property type="entry name" value="PTS_EIIA_1_perm"/>
</dbReference>
<keyword evidence="2" id="KW-0813">Transport</keyword>